<dbReference type="InterPro" id="IPR036400">
    <property type="entry name" value="Cyt_B5-like_heme/steroid_sf"/>
</dbReference>
<evidence type="ECO:0000256" key="3">
    <source>
        <dbReference type="ARBA" id="ARBA00022692"/>
    </source>
</evidence>
<dbReference type="SMART" id="SM01117">
    <property type="entry name" value="Cyt-b5"/>
    <property type="match status" value="1"/>
</dbReference>
<evidence type="ECO:0000313" key="11">
    <source>
        <dbReference type="EMBL" id="CAD9006097.1"/>
    </source>
</evidence>
<dbReference type="AlphaFoldDB" id="A0A6U7XZC0"/>
<name>A0A6U7XZC0_9EUGL</name>
<evidence type="ECO:0000259" key="9">
    <source>
        <dbReference type="PROSITE" id="PS50255"/>
    </source>
</evidence>
<evidence type="ECO:0000256" key="4">
    <source>
        <dbReference type="ARBA" id="ARBA00022723"/>
    </source>
</evidence>
<feature type="domain" description="Cytochrome b5 heme-binding" evidence="9">
    <location>
        <begin position="10"/>
        <end position="86"/>
    </location>
</feature>
<dbReference type="PANTHER" id="PTHR19359">
    <property type="entry name" value="CYTOCHROME B5"/>
    <property type="match status" value="1"/>
</dbReference>
<keyword evidence="5 8" id="KW-0408">Iron</keyword>
<dbReference type="GO" id="GO:0020037">
    <property type="term" value="F:heme binding"/>
    <property type="evidence" value="ECO:0007669"/>
    <property type="project" value="UniProtKB-UniRule"/>
</dbReference>
<keyword evidence="3 8" id="KW-0812">Transmembrane</keyword>
<keyword evidence="6 8" id="KW-0472">Membrane</keyword>
<dbReference type="PROSITE" id="PS50255">
    <property type="entry name" value="CYTOCHROME_B5_2"/>
    <property type="match status" value="1"/>
</dbReference>
<comment type="subcellular location">
    <subcellularLocation>
        <location evidence="1">Membrane</location>
    </subcellularLocation>
</comment>
<dbReference type="GO" id="GO:0016020">
    <property type="term" value="C:membrane"/>
    <property type="evidence" value="ECO:0007669"/>
    <property type="project" value="UniProtKB-SubCell"/>
</dbReference>
<dbReference type="FunFam" id="3.10.120.10:FF:000002">
    <property type="entry name" value="Cytochrome b5 type B"/>
    <property type="match status" value="1"/>
</dbReference>
<keyword evidence="8" id="KW-1133">Transmembrane helix</keyword>
<gene>
    <name evidence="10" type="ORF">EGYM00392_LOCUS17175</name>
    <name evidence="11" type="ORF">EGYM00392_LOCUS17187</name>
    <name evidence="12" type="ORF">EGYM00392_LOCUS17226</name>
</gene>
<dbReference type="EMBL" id="HBGA01046894">
    <property type="protein sequence ID" value="CAD9006085.1"/>
    <property type="molecule type" value="Transcribed_RNA"/>
</dbReference>
<evidence type="ECO:0000256" key="1">
    <source>
        <dbReference type="ARBA" id="ARBA00004370"/>
    </source>
</evidence>
<dbReference type="PANTHER" id="PTHR19359:SF14">
    <property type="entry name" value="CYTOCHROME B5 A"/>
    <property type="match status" value="1"/>
</dbReference>
<evidence type="ECO:0000256" key="5">
    <source>
        <dbReference type="ARBA" id="ARBA00023004"/>
    </source>
</evidence>
<dbReference type="InterPro" id="IPR050668">
    <property type="entry name" value="Cytochrome_b5"/>
</dbReference>
<sequence length="132" mass="14098">MAELPQVDTTTVYTEEQIAKHNTEEDCWIVVNGKVYDVTTFLEDHPGGIESITAVAGTDSTDDFEAVAHSKPAIEMMAKYQVGVAEAKAGSEKTTKKVEQKTGGAPFGVLLKAGLVLAVVGAYFYAQKSKIA</sequence>
<evidence type="ECO:0000256" key="2">
    <source>
        <dbReference type="ARBA" id="ARBA00022617"/>
    </source>
</evidence>
<reference evidence="12" key="1">
    <citation type="submission" date="2021-01" db="EMBL/GenBank/DDBJ databases">
        <authorList>
            <person name="Corre E."/>
            <person name="Pelletier E."/>
            <person name="Niang G."/>
            <person name="Scheremetjew M."/>
            <person name="Finn R."/>
            <person name="Kale V."/>
            <person name="Holt S."/>
            <person name="Cochrane G."/>
            <person name="Meng A."/>
            <person name="Brown T."/>
            <person name="Cohen L."/>
        </authorList>
    </citation>
    <scope>NUCLEOTIDE SEQUENCE</scope>
    <source>
        <strain evidence="12">NIES-381</strain>
    </source>
</reference>
<evidence type="ECO:0000313" key="10">
    <source>
        <dbReference type="EMBL" id="CAD9006085.1"/>
    </source>
</evidence>
<evidence type="ECO:0000256" key="8">
    <source>
        <dbReference type="RuleBase" id="RU362121"/>
    </source>
</evidence>
<organism evidence="12">
    <name type="scientific">Eutreptiella gymnastica</name>
    <dbReference type="NCBI Taxonomy" id="73025"/>
    <lineage>
        <taxon>Eukaryota</taxon>
        <taxon>Discoba</taxon>
        <taxon>Euglenozoa</taxon>
        <taxon>Euglenida</taxon>
        <taxon>Spirocuta</taxon>
        <taxon>Euglenophyceae</taxon>
        <taxon>Eutreptiales</taxon>
        <taxon>Eutreptiaceae</taxon>
        <taxon>Eutreptiella</taxon>
    </lineage>
</organism>
<evidence type="ECO:0000313" key="12">
    <source>
        <dbReference type="EMBL" id="CAD9006136.1"/>
    </source>
</evidence>
<dbReference type="SUPFAM" id="SSF55856">
    <property type="entry name" value="Cytochrome b5-like heme/steroid binding domain"/>
    <property type="match status" value="1"/>
</dbReference>
<dbReference type="InterPro" id="IPR018506">
    <property type="entry name" value="Cyt_B5_heme-BS"/>
</dbReference>
<dbReference type="PROSITE" id="PS00191">
    <property type="entry name" value="CYTOCHROME_B5_1"/>
    <property type="match status" value="1"/>
</dbReference>
<dbReference type="Gene3D" id="3.10.120.10">
    <property type="entry name" value="Cytochrome b5-like heme/steroid binding domain"/>
    <property type="match status" value="1"/>
</dbReference>
<keyword evidence="4 8" id="KW-0479">Metal-binding</keyword>
<keyword evidence="2 8" id="KW-0349">Heme</keyword>
<dbReference type="Pfam" id="PF00173">
    <property type="entry name" value="Cyt-b5"/>
    <property type="match status" value="1"/>
</dbReference>
<dbReference type="GO" id="GO:0046872">
    <property type="term" value="F:metal ion binding"/>
    <property type="evidence" value="ECO:0007669"/>
    <property type="project" value="UniProtKB-UniRule"/>
</dbReference>
<dbReference type="EMBL" id="HBGA01046916">
    <property type="protein sequence ID" value="CAD9006097.1"/>
    <property type="molecule type" value="Transcribed_RNA"/>
</dbReference>
<dbReference type="InterPro" id="IPR001199">
    <property type="entry name" value="Cyt_B5-like_heme/steroid-bd"/>
</dbReference>
<evidence type="ECO:0000256" key="6">
    <source>
        <dbReference type="ARBA" id="ARBA00023136"/>
    </source>
</evidence>
<comment type="similarity">
    <text evidence="7 8">Belongs to the cytochrome b5 family.</text>
</comment>
<evidence type="ECO:0000256" key="7">
    <source>
        <dbReference type="ARBA" id="ARBA00038168"/>
    </source>
</evidence>
<dbReference type="PRINTS" id="PR00363">
    <property type="entry name" value="CYTOCHROMEB5"/>
</dbReference>
<accession>A0A6U7XZC0</accession>
<feature type="transmembrane region" description="Helical" evidence="8">
    <location>
        <begin position="105"/>
        <end position="126"/>
    </location>
</feature>
<protein>
    <recommendedName>
        <fullName evidence="9">Cytochrome b5 heme-binding domain-containing protein</fullName>
    </recommendedName>
</protein>
<dbReference type="EMBL" id="HBGA01046993">
    <property type="protein sequence ID" value="CAD9006136.1"/>
    <property type="molecule type" value="Transcribed_RNA"/>
</dbReference>
<proteinExistence type="inferred from homology"/>